<keyword evidence="9" id="KW-0723">Serine/threonine-protein kinase</keyword>
<dbReference type="Proteomes" id="UP000070089">
    <property type="component" value="Unassembled WGS sequence"/>
</dbReference>
<dbReference type="GO" id="GO:0005634">
    <property type="term" value="C:nucleus"/>
    <property type="evidence" value="ECO:0007669"/>
    <property type="project" value="TreeGrafter"/>
</dbReference>
<keyword evidence="7" id="KW-0812">Transmembrane</keyword>
<keyword evidence="3 9" id="KW-0418">Kinase</keyword>
<feature type="region of interest" description="Disordered" evidence="6">
    <location>
        <begin position="571"/>
        <end position="649"/>
    </location>
</feature>
<evidence type="ECO:0000313" key="9">
    <source>
        <dbReference type="EMBL" id="KWX14473.1"/>
    </source>
</evidence>
<protein>
    <submittedName>
        <fullName evidence="9">Kinase/ Serine/threonine protein kinase</fullName>
    </submittedName>
</protein>
<comment type="caution">
    <text evidence="9">The sequence shown here is derived from an EMBL/GenBank/DDBJ whole genome shotgun (WGS) entry which is preliminary data.</text>
</comment>
<feature type="compositionally biased region" description="Basic residues" evidence="6">
    <location>
        <begin position="622"/>
        <end position="631"/>
    </location>
</feature>
<gene>
    <name evidence="9" type="ORF">QR46_1518</name>
</gene>
<dbReference type="PANTHER" id="PTHR11042:SF138">
    <property type="entry name" value="SERINE_THREONINE-PROTEIN KINASE IKS1-RELATED"/>
    <property type="match status" value="1"/>
</dbReference>
<dbReference type="Pfam" id="PF00069">
    <property type="entry name" value="Pkinase"/>
    <property type="match status" value="1"/>
</dbReference>
<dbReference type="InterPro" id="IPR000719">
    <property type="entry name" value="Prot_kinase_dom"/>
</dbReference>
<keyword evidence="7" id="KW-0472">Membrane</keyword>
<dbReference type="GO" id="GO:0005524">
    <property type="term" value="F:ATP binding"/>
    <property type="evidence" value="ECO:0007669"/>
    <property type="project" value="UniProtKB-UniRule"/>
</dbReference>
<dbReference type="SUPFAM" id="SSF56112">
    <property type="entry name" value="Protein kinase-like (PK-like)"/>
    <property type="match status" value="1"/>
</dbReference>
<evidence type="ECO:0000256" key="3">
    <source>
        <dbReference type="ARBA" id="ARBA00022777"/>
    </source>
</evidence>
<evidence type="ECO:0000259" key="8">
    <source>
        <dbReference type="PROSITE" id="PS50011"/>
    </source>
</evidence>
<dbReference type="CDD" id="cd00180">
    <property type="entry name" value="PKc"/>
    <property type="match status" value="1"/>
</dbReference>
<keyword evidence="2 5" id="KW-0547">Nucleotide-binding</keyword>
<feature type="transmembrane region" description="Helical" evidence="7">
    <location>
        <begin position="700"/>
        <end position="720"/>
    </location>
</feature>
<dbReference type="Gene3D" id="3.30.200.20">
    <property type="entry name" value="Phosphorylase Kinase, domain 1"/>
    <property type="match status" value="1"/>
</dbReference>
<dbReference type="PROSITE" id="PS50011">
    <property type="entry name" value="PROTEIN_KINASE_DOM"/>
    <property type="match status" value="1"/>
</dbReference>
<dbReference type="GO" id="GO:0004674">
    <property type="term" value="F:protein serine/threonine kinase activity"/>
    <property type="evidence" value="ECO:0007669"/>
    <property type="project" value="UniProtKB-KW"/>
</dbReference>
<evidence type="ECO:0000313" key="10">
    <source>
        <dbReference type="Proteomes" id="UP000070089"/>
    </source>
</evidence>
<dbReference type="InterPro" id="IPR050339">
    <property type="entry name" value="CC_SR_Kinase"/>
</dbReference>
<dbReference type="InterPro" id="IPR017441">
    <property type="entry name" value="Protein_kinase_ATP_BS"/>
</dbReference>
<evidence type="ECO:0000256" key="2">
    <source>
        <dbReference type="ARBA" id="ARBA00022741"/>
    </source>
</evidence>
<dbReference type="GO" id="GO:0005737">
    <property type="term" value="C:cytoplasm"/>
    <property type="evidence" value="ECO:0007669"/>
    <property type="project" value="TreeGrafter"/>
</dbReference>
<dbReference type="InterPro" id="IPR011009">
    <property type="entry name" value="Kinase-like_dom_sf"/>
</dbReference>
<name>A0A132NWN1_GIAIN</name>
<keyword evidence="7" id="KW-1133">Transmembrane helix</keyword>
<evidence type="ECO:0000256" key="7">
    <source>
        <dbReference type="SAM" id="Phobius"/>
    </source>
</evidence>
<dbReference type="PROSITE" id="PS00107">
    <property type="entry name" value="PROTEIN_KINASE_ATP"/>
    <property type="match status" value="1"/>
</dbReference>
<proteinExistence type="predicted"/>
<keyword evidence="4 5" id="KW-0067">ATP-binding</keyword>
<keyword evidence="1" id="KW-0808">Transferase</keyword>
<dbReference type="AlphaFoldDB" id="A0A132NWN1"/>
<dbReference type="EMBL" id="JXTI01000031">
    <property type="protein sequence ID" value="KWX14473.1"/>
    <property type="molecule type" value="Genomic_DNA"/>
</dbReference>
<accession>A0A132NWN1</accession>
<feature type="binding site" evidence="5">
    <location>
        <position position="171"/>
    </location>
    <ligand>
        <name>ATP</name>
        <dbReference type="ChEBI" id="CHEBI:30616"/>
    </ligand>
</feature>
<sequence length="724" mass="80152">MAPSGMNPLKGSRFGASASLVTEESNDELAQFTTGAQGMTSTDIRNALSLTLRPSIEQPSSPQQPSISSDTAAANLLSHVHGQPPFTEPDKSPKTYVQRLIDVPVCPTCQRPYMLAQLYFKLLQTAVESSRRSYYKHFFRQLGYIGSGSFGTVYRVRHQLNAVELGIYAIKIISVGTSRPWLLKALSEVTVLEKLRHQNIVQYHHCWAERHRTALNAVEETLHLFILLNYCKGGSLLNLRRSVLNRQMSEEEVLLLLFQAASGLAHLHAIGFLSRDVKLGNILLDGDVPDDDPKGYISCIYNDPADSPNALTAKQRQKLRYMQRQFRTDESLREHCRQLQYIRKVGIEGLRVRITDFGQVGDGASAGTELYLAPELYCAASDVLATAKHANNDESGEDSTNGEASQDVDQNFIIRDKSFPEFAPTKPKSTQATDVYSLGISFLVLLFDYEEFAMANAGPGVNEQNSIAGVPYNDYINSYGHQRDLLDSIIKLRSIYSAELCDLFTVMCSSDPSVRPSASAVASFCFSQRLRVYNAPVPTSGSISVINSSRGALTNAIQLYSQRKHLYTAAQPVDESKKDSATYPTDQHVTETSSYLPVTSNSPVSSSSRGLQNSEDISTKLPRGHVKHRTSKTIDTDDEASFGSSDVSYSTLRPPAPVTLNLGKRERTLHTVKRAKFHCRGTSRYRRPVRLRSLQCVSSALLAINGAGILTIIYLLRMLLRKSS</sequence>
<dbReference type="VEuPathDB" id="GiardiaDB:QR46_1518"/>
<feature type="domain" description="Protein kinase" evidence="8">
    <location>
        <begin position="139"/>
        <end position="530"/>
    </location>
</feature>
<feature type="compositionally biased region" description="Polar residues" evidence="6">
    <location>
        <begin position="582"/>
        <end position="596"/>
    </location>
</feature>
<feature type="compositionally biased region" description="Low complexity" evidence="6">
    <location>
        <begin position="597"/>
        <end position="608"/>
    </location>
</feature>
<dbReference type="OrthoDB" id="10254279at2759"/>
<evidence type="ECO:0000256" key="5">
    <source>
        <dbReference type="PROSITE-ProRule" id="PRU10141"/>
    </source>
</evidence>
<dbReference type="PANTHER" id="PTHR11042">
    <property type="entry name" value="EUKARYOTIC TRANSLATION INITIATION FACTOR 2-ALPHA KINASE EIF2-ALPHA KINASE -RELATED"/>
    <property type="match status" value="1"/>
</dbReference>
<dbReference type="Gene3D" id="1.10.510.10">
    <property type="entry name" value="Transferase(Phosphotransferase) domain 1"/>
    <property type="match status" value="1"/>
</dbReference>
<evidence type="ECO:0000256" key="4">
    <source>
        <dbReference type="ARBA" id="ARBA00022840"/>
    </source>
</evidence>
<organism evidence="9 10">
    <name type="scientific">Giardia duodenalis assemblage B</name>
    <dbReference type="NCBI Taxonomy" id="1394984"/>
    <lineage>
        <taxon>Eukaryota</taxon>
        <taxon>Metamonada</taxon>
        <taxon>Diplomonadida</taxon>
        <taxon>Hexamitidae</taxon>
        <taxon>Giardiinae</taxon>
        <taxon>Giardia</taxon>
    </lineage>
</organism>
<evidence type="ECO:0000256" key="6">
    <source>
        <dbReference type="SAM" id="MobiDB-lite"/>
    </source>
</evidence>
<dbReference type="SMART" id="SM00220">
    <property type="entry name" value="S_TKc"/>
    <property type="match status" value="1"/>
</dbReference>
<evidence type="ECO:0000256" key="1">
    <source>
        <dbReference type="ARBA" id="ARBA00022679"/>
    </source>
</evidence>
<reference evidence="9 10" key="1">
    <citation type="journal article" date="2015" name="Mol. Biochem. Parasitol.">
        <title>Identification of polymorphic genes for use in assemblage B genotyping assays through comparative genomics of multiple assemblage B Giardia duodenalis isolates.</title>
        <authorList>
            <person name="Wielinga C."/>
            <person name="Thompson R.C."/>
            <person name="Monis P."/>
            <person name="Ryan U."/>
        </authorList>
    </citation>
    <scope>NUCLEOTIDE SEQUENCE [LARGE SCALE GENOMIC DNA]</scope>
    <source>
        <strain evidence="9 10">BAH15c1</strain>
    </source>
</reference>